<feature type="region of interest" description="Disordered" evidence="11">
    <location>
        <begin position="1"/>
        <end position="45"/>
    </location>
</feature>
<accession>A0A9P4I4D8</accession>
<evidence type="ECO:0000256" key="9">
    <source>
        <dbReference type="RuleBase" id="RU000492"/>
    </source>
</evidence>
<dbReference type="GO" id="GO:0016787">
    <property type="term" value="F:hydrolase activity"/>
    <property type="evidence" value="ECO:0007669"/>
    <property type="project" value="UniProtKB-KW"/>
</dbReference>
<dbReference type="AlphaFoldDB" id="A0A9P4I4D8"/>
<proteinExistence type="inferred from homology"/>
<feature type="region of interest" description="Disordered" evidence="11">
    <location>
        <begin position="668"/>
        <end position="693"/>
    </location>
</feature>
<feature type="compositionally biased region" description="Basic and acidic residues" evidence="11">
    <location>
        <begin position="152"/>
        <end position="162"/>
    </location>
</feature>
<feature type="short sequence motif" description="Q motif" evidence="8">
    <location>
        <begin position="187"/>
        <end position="215"/>
    </location>
</feature>
<evidence type="ECO:0000259" key="13">
    <source>
        <dbReference type="PROSITE" id="PS51194"/>
    </source>
</evidence>
<dbReference type="Pfam" id="PF00271">
    <property type="entry name" value="Helicase_C"/>
    <property type="match status" value="1"/>
</dbReference>
<dbReference type="GO" id="GO:0005730">
    <property type="term" value="C:nucleolus"/>
    <property type="evidence" value="ECO:0007669"/>
    <property type="project" value="UniProtKB-SubCell"/>
</dbReference>
<feature type="compositionally biased region" description="Basic residues" evidence="11">
    <location>
        <begin position="1"/>
        <end position="11"/>
    </location>
</feature>
<dbReference type="Proteomes" id="UP000799772">
    <property type="component" value="Unassembled WGS sequence"/>
</dbReference>
<evidence type="ECO:0000256" key="5">
    <source>
        <dbReference type="ARBA" id="ARBA00022806"/>
    </source>
</evidence>
<keyword evidence="7 10" id="KW-0694">RNA-binding</keyword>
<comment type="catalytic activity">
    <reaction evidence="10">
        <text>ATP + H2O = ADP + phosphate + H(+)</text>
        <dbReference type="Rhea" id="RHEA:13065"/>
        <dbReference type="ChEBI" id="CHEBI:15377"/>
        <dbReference type="ChEBI" id="CHEBI:15378"/>
        <dbReference type="ChEBI" id="CHEBI:30616"/>
        <dbReference type="ChEBI" id="CHEBI:43474"/>
        <dbReference type="ChEBI" id="CHEBI:456216"/>
        <dbReference type="EC" id="3.6.4.13"/>
    </reaction>
</comment>
<dbReference type="PROSITE" id="PS00039">
    <property type="entry name" value="DEAD_ATP_HELICASE"/>
    <property type="match status" value="1"/>
</dbReference>
<dbReference type="Gene3D" id="3.40.50.300">
    <property type="entry name" value="P-loop containing nucleotide triphosphate hydrolases"/>
    <property type="match status" value="2"/>
</dbReference>
<dbReference type="GO" id="GO:0005524">
    <property type="term" value="F:ATP binding"/>
    <property type="evidence" value="ECO:0007669"/>
    <property type="project" value="UniProtKB-UniRule"/>
</dbReference>
<gene>
    <name evidence="15" type="ORF">NA57DRAFT_69718</name>
</gene>
<dbReference type="InterPro" id="IPR027417">
    <property type="entry name" value="P-loop_NTPase"/>
</dbReference>
<dbReference type="OrthoDB" id="4310724at2759"/>
<dbReference type="PROSITE" id="PS51194">
    <property type="entry name" value="HELICASE_CTER"/>
    <property type="match status" value="1"/>
</dbReference>
<dbReference type="EMBL" id="ML978145">
    <property type="protein sequence ID" value="KAF2092505.1"/>
    <property type="molecule type" value="Genomic_DNA"/>
</dbReference>
<evidence type="ECO:0000256" key="7">
    <source>
        <dbReference type="ARBA" id="ARBA00022884"/>
    </source>
</evidence>
<comment type="subcellular location">
    <subcellularLocation>
        <location evidence="1">Nucleus</location>
        <location evidence="1">Nucleolus</location>
    </subcellularLocation>
</comment>
<evidence type="ECO:0000256" key="3">
    <source>
        <dbReference type="ARBA" id="ARBA00022741"/>
    </source>
</evidence>
<dbReference type="CDD" id="cd18787">
    <property type="entry name" value="SF2_C_DEAD"/>
    <property type="match status" value="1"/>
</dbReference>
<feature type="domain" description="Helicase ATP-binding" evidence="12">
    <location>
        <begin position="218"/>
        <end position="423"/>
    </location>
</feature>
<dbReference type="Pfam" id="PF00270">
    <property type="entry name" value="DEAD"/>
    <property type="match status" value="1"/>
</dbReference>
<dbReference type="InterPro" id="IPR014001">
    <property type="entry name" value="Helicase_ATP-bd"/>
</dbReference>
<feature type="domain" description="Helicase C-terminal" evidence="13">
    <location>
        <begin position="474"/>
        <end position="618"/>
    </location>
</feature>
<evidence type="ECO:0000259" key="12">
    <source>
        <dbReference type="PROSITE" id="PS51192"/>
    </source>
</evidence>
<keyword evidence="6 9" id="KW-0067">ATP-binding</keyword>
<feature type="region of interest" description="Disordered" evidence="11">
    <location>
        <begin position="83"/>
        <end position="163"/>
    </location>
</feature>
<sequence>MAPTSKKRKFSRDKSTPPTNAKRQKKHTNGTAPTSKQRRNARVEDLAWREITIPGDLDDYEGIYGLEEVDDVEVVRDPGTNIVSYRTTGEVEENETSTTHFGHGRQDEEEGDAEEWNGFSSENDTKGGAMDVDEKDGADEWETEEDTDELEQSERPQKDDRLQGLGEIPFAGLEEENLDDEDGIDLSAWSNLELSPETLSSLSKLKFATPTPIQSAAIPEILAGHDVIGKASTGSGKTLAFGISILEHYLASSNAQAKSSREKNAKSPVALILSPTRELALQIRDHLTALCSQGRFDGPSIATLTGGLSVHKQQRLLSNADIVIGTPGRLWEIMSSGQGIMDRLKKIDFLVVDEADRLLSQGHFKELEEILTALDREEDPENGDKKYIKQAAKRNRQTLVFSATFHKGLQQKLAGKSKYTGDLMDQKESMEYLLKKLNFRSSKPKFIDVNPVSQMATGLREGILECAGTEKDLFLYTLLIMHPQTHTLIFTNSISAVRRLTPLLANLDLPALPLHSQMPQKARLRSIERFTASKSSILVATDVAARGLDIPGVELVLHYHVPRAADAYVHRSGRTARAGLQGSSVLLCSPEEVNGVRRLVAKIHAGQSSAGRSLTSLDADHRVVARLKPRVHLAKRIADVALAKEKKSSGDAWMRQAAEDLGVNYDSEEMDAAGGGQRGRGGGRKKKERADREVTRDEVRALRAELRELLAKRVNVGVSERYLTGGGVDVDALLRGERGEFLGGVAPLGFDV</sequence>
<comment type="similarity">
    <text evidence="9">Belongs to the DEAD box helicase family.</text>
</comment>
<reference evidence="15" key="1">
    <citation type="journal article" date="2020" name="Stud. Mycol.">
        <title>101 Dothideomycetes genomes: a test case for predicting lifestyles and emergence of pathogens.</title>
        <authorList>
            <person name="Haridas S."/>
            <person name="Albert R."/>
            <person name="Binder M."/>
            <person name="Bloem J."/>
            <person name="Labutti K."/>
            <person name="Salamov A."/>
            <person name="Andreopoulos B."/>
            <person name="Baker S."/>
            <person name="Barry K."/>
            <person name="Bills G."/>
            <person name="Bluhm B."/>
            <person name="Cannon C."/>
            <person name="Castanera R."/>
            <person name="Culley D."/>
            <person name="Daum C."/>
            <person name="Ezra D."/>
            <person name="Gonzalez J."/>
            <person name="Henrissat B."/>
            <person name="Kuo A."/>
            <person name="Liang C."/>
            <person name="Lipzen A."/>
            <person name="Lutzoni F."/>
            <person name="Magnuson J."/>
            <person name="Mondo S."/>
            <person name="Nolan M."/>
            <person name="Ohm R."/>
            <person name="Pangilinan J."/>
            <person name="Park H.-J."/>
            <person name="Ramirez L."/>
            <person name="Alfaro M."/>
            <person name="Sun H."/>
            <person name="Tritt A."/>
            <person name="Yoshinaga Y."/>
            <person name="Zwiers L.-H."/>
            <person name="Turgeon B."/>
            <person name="Goodwin S."/>
            <person name="Spatafora J."/>
            <person name="Crous P."/>
            <person name="Grigoriev I."/>
        </authorList>
    </citation>
    <scope>NUCLEOTIDE SEQUENCE</scope>
    <source>
        <strain evidence="15">CBS 133067</strain>
    </source>
</reference>
<dbReference type="PROSITE" id="PS51195">
    <property type="entry name" value="Q_MOTIF"/>
    <property type="match status" value="1"/>
</dbReference>
<evidence type="ECO:0000256" key="2">
    <source>
        <dbReference type="ARBA" id="ARBA00022552"/>
    </source>
</evidence>
<evidence type="ECO:0000313" key="16">
    <source>
        <dbReference type="Proteomes" id="UP000799772"/>
    </source>
</evidence>
<name>A0A9P4I4D8_9PEZI</name>
<evidence type="ECO:0000313" key="15">
    <source>
        <dbReference type="EMBL" id="KAF2092505.1"/>
    </source>
</evidence>
<dbReference type="InterPro" id="IPR001650">
    <property type="entry name" value="Helicase_C-like"/>
</dbReference>
<dbReference type="CDD" id="cd17946">
    <property type="entry name" value="DEADc_DDX24"/>
    <property type="match status" value="1"/>
</dbReference>
<dbReference type="InterPro" id="IPR000629">
    <property type="entry name" value="RNA-helicase_DEAD-box_CS"/>
</dbReference>
<dbReference type="PANTHER" id="PTHR24031">
    <property type="entry name" value="RNA HELICASE"/>
    <property type="match status" value="1"/>
</dbReference>
<dbReference type="GO" id="GO:0003723">
    <property type="term" value="F:RNA binding"/>
    <property type="evidence" value="ECO:0007669"/>
    <property type="project" value="UniProtKB-UniRule"/>
</dbReference>
<protein>
    <recommendedName>
        <fullName evidence="10">ATP-dependent RNA helicase</fullName>
        <ecNumber evidence="10">3.6.4.13</ecNumber>
    </recommendedName>
</protein>
<dbReference type="SMART" id="SM00490">
    <property type="entry name" value="HELICc"/>
    <property type="match status" value="1"/>
</dbReference>
<dbReference type="EC" id="3.6.4.13" evidence="10"/>
<evidence type="ECO:0000256" key="8">
    <source>
        <dbReference type="PROSITE-ProRule" id="PRU00552"/>
    </source>
</evidence>
<comment type="caution">
    <text evidence="15">The sequence shown here is derived from an EMBL/GenBank/DDBJ whole genome shotgun (WGS) entry which is preliminary data.</text>
</comment>
<dbReference type="SMART" id="SM00487">
    <property type="entry name" value="DEXDc"/>
    <property type="match status" value="1"/>
</dbReference>
<dbReference type="SUPFAM" id="SSF52540">
    <property type="entry name" value="P-loop containing nucleoside triphosphate hydrolases"/>
    <property type="match status" value="2"/>
</dbReference>
<evidence type="ECO:0000256" key="6">
    <source>
        <dbReference type="ARBA" id="ARBA00022840"/>
    </source>
</evidence>
<evidence type="ECO:0000256" key="11">
    <source>
        <dbReference type="SAM" id="MobiDB-lite"/>
    </source>
</evidence>
<evidence type="ECO:0000256" key="10">
    <source>
        <dbReference type="RuleBase" id="RU365068"/>
    </source>
</evidence>
<keyword evidence="2" id="KW-0698">rRNA processing</keyword>
<dbReference type="InterPro" id="IPR014014">
    <property type="entry name" value="RNA_helicase_DEAD_Q_motif"/>
</dbReference>
<comment type="domain">
    <text evidence="10">The Q motif is unique to and characteristic of the DEAD box family of RNA helicases and controls ATP binding and hydrolysis.</text>
</comment>
<feature type="domain" description="DEAD-box RNA helicase Q" evidence="14">
    <location>
        <begin position="187"/>
        <end position="215"/>
    </location>
</feature>
<evidence type="ECO:0000256" key="1">
    <source>
        <dbReference type="ARBA" id="ARBA00004604"/>
    </source>
</evidence>
<dbReference type="GO" id="GO:0003724">
    <property type="term" value="F:RNA helicase activity"/>
    <property type="evidence" value="ECO:0007669"/>
    <property type="project" value="UniProtKB-EC"/>
</dbReference>
<feature type="compositionally biased region" description="Acidic residues" evidence="11">
    <location>
        <begin position="131"/>
        <end position="151"/>
    </location>
</feature>
<evidence type="ECO:0000256" key="4">
    <source>
        <dbReference type="ARBA" id="ARBA00022801"/>
    </source>
</evidence>
<keyword evidence="16" id="KW-1185">Reference proteome</keyword>
<evidence type="ECO:0000259" key="14">
    <source>
        <dbReference type="PROSITE" id="PS51195"/>
    </source>
</evidence>
<dbReference type="InterPro" id="IPR011545">
    <property type="entry name" value="DEAD/DEAH_box_helicase_dom"/>
</dbReference>
<keyword evidence="3 9" id="KW-0547">Nucleotide-binding</keyword>
<keyword evidence="4 9" id="KW-0378">Hydrolase</keyword>
<organism evidence="15 16">
    <name type="scientific">Rhizodiscina lignyota</name>
    <dbReference type="NCBI Taxonomy" id="1504668"/>
    <lineage>
        <taxon>Eukaryota</taxon>
        <taxon>Fungi</taxon>
        <taxon>Dikarya</taxon>
        <taxon>Ascomycota</taxon>
        <taxon>Pezizomycotina</taxon>
        <taxon>Dothideomycetes</taxon>
        <taxon>Pleosporomycetidae</taxon>
        <taxon>Aulographales</taxon>
        <taxon>Rhizodiscinaceae</taxon>
        <taxon>Rhizodiscina</taxon>
    </lineage>
</organism>
<comment type="function">
    <text evidence="10">RNA helicase.</text>
</comment>
<dbReference type="GO" id="GO:0006364">
    <property type="term" value="P:rRNA processing"/>
    <property type="evidence" value="ECO:0007669"/>
    <property type="project" value="UniProtKB-KW"/>
</dbReference>
<keyword evidence="5 9" id="KW-0347">Helicase</keyword>
<dbReference type="PROSITE" id="PS51192">
    <property type="entry name" value="HELICASE_ATP_BIND_1"/>
    <property type="match status" value="1"/>
</dbReference>